<proteinExistence type="predicted"/>
<evidence type="ECO:0008006" key="3">
    <source>
        <dbReference type="Google" id="ProtNLM"/>
    </source>
</evidence>
<dbReference type="Proteomes" id="UP000028782">
    <property type="component" value="Chromosome"/>
</dbReference>
<accession>A0A076PLM9</accession>
<dbReference type="KEGG" id="ctes:O987_01745"/>
<evidence type="ECO:0000313" key="1">
    <source>
        <dbReference type="EMBL" id="AIJ44545.1"/>
    </source>
</evidence>
<dbReference type="SUPFAM" id="SSF51735">
    <property type="entry name" value="NAD(P)-binding Rossmann-fold domains"/>
    <property type="match status" value="1"/>
</dbReference>
<name>A0A076PLM9_COMTE</name>
<evidence type="ECO:0000313" key="2">
    <source>
        <dbReference type="Proteomes" id="UP000028782"/>
    </source>
</evidence>
<dbReference type="EMBL" id="CP006704">
    <property type="protein sequence ID" value="AIJ44545.1"/>
    <property type="molecule type" value="Genomic_DNA"/>
</dbReference>
<reference evidence="1 2" key="1">
    <citation type="journal article" date="2014" name="Genome Announc.">
        <title>Complete Genome Sequence of Polychlorinated Biphenyl Degrader Comamonas testosteroni TK102 (NBRC 109938).</title>
        <authorList>
            <person name="Fukuda K."/>
            <person name="Hosoyama A."/>
            <person name="Tsuchikane K."/>
            <person name="Ohji S."/>
            <person name="Yamazoe A."/>
            <person name="Fujita N."/>
            <person name="Shintani M."/>
            <person name="Kimbara K."/>
        </authorList>
    </citation>
    <scope>NUCLEOTIDE SEQUENCE [LARGE SCALE GENOMIC DNA]</scope>
    <source>
        <strain evidence="1">TK102</strain>
    </source>
</reference>
<sequence length="270" mass="29342">MCVQGLSPCPLSSSASIAIMSTVSPLDALRGAQRPGSKAAALPRLLLAGATGPLGNEVLSRVVGAQNYALVQVLAREPYVQGLRGMELLAQQYDDVCQWPVQQADVGLIMFEPPRPYYQRERALWTPQPEQLQALAQWMLRCGVQTLAVVLPHDMGSLPQALKQGLANLNEQGVAALGFERLIFVRSAREAHKAAAGHWLQRTAKTMLSALSYMLPQAERPVRPMHVARLVEAALLKAPPGIHVAPPELVWRAAQKDGLQSELRSWLGSS</sequence>
<dbReference type="AlphaFoldDB" id="A0A076PLM9"/>
<dbReference type="Gene3D" id="3.40.50.720">
    <property type="entry name" value="NAD(P)-binding Rossmann-like Domain"/>
    <property type="match status" value="1"/>
</dbReference>
<organism evidence="1 2">
    <name type="scientific">Comamonas testosteroni TK102</name>
    <dbReference type="NCBI Taxonomy" id="1392005"/>
    <lineage>
        <taxon>Bacteria</taxon>
        <taxon>Pseudomonadati</taxon>
        <taxon>Pseudomonadota</taxon>
        <taxon>Betaproteobacteria</taxon>
        <taxon>Burkholderiales</taxon>
        <taxon>Comamonadaceae</taxon>
        <taxon>Comamonas</taxon>
    </lineage>
</organism>
<protein>
    <recommendedName>
        <fullName evidence="3">NAD(P)-binding domain-containing protein</fullName>
    </recommendedName>
</protein>
<dbReference type="HOGENOM" id="CLU_089901_0_0_4"/>
<gene>
    <name evidence="1" type="ORF">O987_01745</name>
</gene>
<dbReference type="InterPro" id="IPR036291">
    <property type="entry name" value="NAD(P)-bd_dom_sf"/>
</dbReference>